<gene>
    <name evidence="2" type="ORF">DCAR_005329</name>
    <name evidence="3" type="ORF">DCAR_0205982</name>
</gene>
<proteinExistence type="predicted"/>
<reference evidence="2" key="1">
    <citation type="journal article" date="2016" name="Nat. Genet.">
        <title>A high-quality carrot genome assembly provides new insights into carotenoid accumulation and asterid genome evolution.</title>
        <authorList>
            <person name="Iorizzo M."/>
            <person name="Ellison S."/>
            <person name="Senalik D."/>
            <person name="Zeng P."/>
            <person name="Satapoomin P."/>
            <person name="Huang J."/>
            <person name="Bowman M."/>
            <person name="Iovene M."/>
            <person name="Sanseverino W."/>
            <person name="Cavagnaro P."/>
            <person name="Yildiz M."/>
            <person name="Macko-Podgorni A."/>
            <person name="Moranska E."/>
            <person name="Grzebelus E."/>
            <person name="Grzebelus D."/>
            <person name="Ashrafi H."/>
            <person name="Zheng Z."/>
            <person name="Cheng S."/>
            <person name="Spooner D."/>
            <person name="Van Deynze A."/>
            <person name="Simon P."/>
        </authorList>
    </citation>
    <scope>NUCLEOTIDE SEQUENCE [LARGE SCALE GENOMIC DNA]</scope>
    <source>
        <tissue evidence="2">Leaf</tissue>
    </source>
</reference>
<dbReference type="EMBL" id="CP093344">
    <property type="protein sequence ID" value="WOG86764.1"/>
    <property type="molecule type" value="Genomic_DNA"/>
</dbReference>
<keyword evidence="4" id="KW-1185">Reference proteome</keyword>
<accession>A0A166CYC9</accession>
<evidence type="ECO:0000313" key="4">
    <source>
        <dbReference type="Proteomes" id="UP000077755"/>
    </source>
</evidence>
<dbReference type="AlphaFoldDB" id="A0A166CYC9"/>
<dbReference type="EMBL" id="LNRQ01000002">
    <property type="protein sequence ID" value="KZN04492.1"/>
    <property type="molecule type" value="Genomic_DNA"/>
</dbReference>
<evidence type="ECO:0000313" key="3">
    <source>
        <dbReference type="EMBL" id="WOG86764.1"/>
    </source>
</evidence>
<organism evidence="2">
    <name type="scientific">Daucus carota subsp. sativus</name>
    <name type="common">Carrot</name>
    <dbReference type="NCBI Taxonomy" id="79200"/>
    <lineage>
        <taxon>Eukaryota</taxon>
        <taxon>Viridiplantae</taxon>
        <taxon>Streptophyta</taxon>
        <taxon>Embryophyta</taxon>
        <taxon>Tracheophyta</taxon>
        <taxon>Spermatophyta</taxon>
        <taxon>Magnoliopsida</taxon>
        <taxon>eudicotyledons</taxon>
        <taxon>Gunneridae</taxon>
        <taxon>Pentapetalae</taxon>
        <taxon>asterids</taxon>
        <taxon>campanulids</taxon>
        <taxon>Apiales</taxon>
        <taxon>Apiaceae</taxon>
        <taxon>Apioideae</taxon>
        <taxon>Scandiceae</taxon>
        <taxon>Daucinae</taxon>
        <taxon>Daucus</taxon>
        <taxon>Daucus sect. Daucus</taxon>
    </lineage>
</organism>
<protein>
    <submittedName>
        <fullName evidence="2">Uncharacterized protein</fullName>
    </submittedName>
</protein>
<feature type="region of interest" description="Disordered" evidence="1">
    <location>
        <begin position="224"/>
        <end position="245"/>
    </location>
</feature>
<reference evidence="3" key="2">
    <citation type="submission" date="2022-03" db="EMBL/GenBank/DDBJ databases">
        <title>Draft title - Genomic analysis of global carrot germplasm unveils the trajectory of domestication and the origin of high carotenoid orange carrot.</title>
        <authorList>
            <person name="Iorizzo M."/>
            <person name="Ellison S."/>
            <person name="Senalik D."/>
            <person name="Macko-Podgorni A."/>
            <person name="Grzebelus D."/>
            <person name="Bostan H."/>
            <person name="Rolling W."/>
            <person name="Curaba J."/>
            <person name="Simon P."/>
        </authorList>
    </citation>
    <scope>NUCLEOTIDE SEQUENCE</scope>
    <source>
        <tissue evidence="3">Leaf</tissue>
    </source>
</reference>
<dbReference type="Gramene" id="KZN04492">
    <property type="protein sequence ID" value="KZN04492"/>
    <property type="gene ID" value="DCAR_005329"/>
</dbReference>
<sequence>MSKRPPSVWPPPTVWGLGLLGYGYHTCKKIIRIIRIWDTFSFRTPYDAVMNFLLLDTENEEYWVVAPILDKGKLFPEACAGLLYWVHDFKIVHTAPAVNPIKTGKMLLFGMNTGLLDFVGGNSIIPCKLDMCERPMDSSTLENDNVLTGKVYLSSTAATTFDFNPKCAHAMHLSSKVADAVHEFICDVPSETPIQIRGTANTDQLYKSLNALVTETLWAHQKETDPGARKGWRHSSQTIDHGKGPKQLTGMHVNDYIKYYSMAKDVYAVPTRLKKIRGATCSIRVELFPSNYSNTTGNIIIREICQYTQLIKSFSMGGHVD</sequence>
<name>A0A166CYC9_DAUCS</name>
<dbReference type="Proteomes" id="UP000077755">
    <property type="component" value="Chromosome 2"/>
</dbReference>
<evidence type="ECO:0000256" key="1">
    <source>
        <dbReference type="SAM" id="MobiDB-lite"/>
    </source>
</evidence>
<evidence type="ECO:0000313" key="2">
    <source>
        <dbReference type="EMBL" id="KZN04492.1"/>
    </source>
</evidence>